<name>A0AA87QDM5_RHIRH</name>
<accession>A0AA87QDM5</accession>
<protein>
    <submittedName>
        <fullName evidence="1">Uncharacterized protein</fullName>
    </submittedName>
</protein>
<organism evidence="1 2">
    <name type="scientific">Rhizobium rhizogenes NBRC 13257</name>
    <dbReference type="NCBI Taxonomy" id="1220581"/>
    <lineage>
        <taxon>Bacteria</taxon>
        <taxon>Pseudomonadati</taxon>
        <taxon>Pseudomonadota</taxon>
        <taxon>Alphaproteobacteria</taxon>
        <taxon>Hyphomicrobiales</taxon>
        <taxon>Rhizobiaceae</taxon>
        <taxon>Rhizobium/Agrobacterium group</taxon>
        <taxon>Rhizobium</taxon>
    </lineage>
</organism>
<evidence type="ECO:0000313" key="2">
    <source>
        <dbReference type="Proteomes" id="UP000026941"/>
    </source>
</evidence>
<comment type="caution">
    <text evidence="1">The sequence shown here is derived from an EMBL/GenBank/DDBJ whole genome shotgun (WGS) entry which is preliminary data.</text>
</comment>
<dbReference type="AlphaFoldDB" id="A0AA87QDM5"/>
<reference evidence="1 2" key="1">
    <citation type="submission" date="2014-05" db="EMBL/GenBank/DDBJ databases">
        <title>Whole genome shotgun sequence of Rhizobium rhizogenes NBRC 13257.</title>
        <authorList>
            <person name="Katano-Makiyama Y."/>
            <person name="Hosoyama A."/>
            <person name="Hashimoto M."/>
            <person name="Hosoyama Y."/>
            <person name="Noguchi M."/>
            <person name="Tsuchikane K."/>
            <person name="Kimura A."/>
            <person name="Ohji S."/>
            <person name="Ichikawa N."/>
            <person name="Yamazoe A."/>
            <person name="Fujita N."/>
        </authorList>
    </citation>
    <scope>NUCLEOTIDE SEQUENCE [LARGE SCALE GENOMIC DNA]</scope>
    <source>
        <strain evidence="1 2">NBRC 13257</strain>
    </source>
</reference>
<evidence type="ECO:0000313" key="1">
    <source>
        <dbReference type="EMBL" id="GAJ97025.1"/>
    </source>
</evidence>
<proteinExistence type="predicted"/>
<dbReference type="Proteomes" id="UP000026941">
    <property type="component" value="Unassembled WGS sequence"/>
</dbReference>
<sequence>MHRIPARWQMAVDFSAQLRLRANEIEGMAANVRSIPNSNLQRYLIRRLHGRMEEQSWLDTMPLQAAIHFTELLGASIKHGCEPGLETFQENDWAVAAEEGFAVVTKGQQAVKQVLRTIARKELVAQKCTLPILFGRLAVEFLARTSCPGYLDLIHMLEELAVSEFPSFRSEF</sequence>
<gene>
    <name evidence="1" type="ORF">RRH01S_29_00530</name>
</gene>
<dbReference type="EMBL" id="BAYX01000029">
    <property type="protein sequence ID" value="GAJ97025.1"/>
    <property type="molecule type" value="Genomic_DNA"/>
</dbReference>